<proteinExistence type="predicted"/>
<accession>A0A6P0UGS2</accession>
<dbReference type="Proteomes" id="UP000468581">
    <property type="component" value="Unassembled WGS sequence"/>
</dbReference>
<evidence type="ECO:0008006" key="3">
    <source>
        <dbReference type="Google" id="ProtNLM"/>
    </source>
</evidence>
<sequence length="63" mass="6911">MFDNFLKLKGVKQLGKKQQKLIVGASDLSLVGSFCENDSDCCDPTAESLFLLECRSGVCDFAF</sequence>
<gene>
    <name evidence="1" type="ORF">GWK08_03250</name>
</gene>
<comment type="caution">
    <text evidence="1">The sequence shown here is derived from an EMBL/GenBank/DDBJ whole genome shotgun (WGS) entry which is preliminary data.</text>
</comment>
<keyword evidence="2" id="KW-1185">Reference proteome</keyword>
<dbReference type="AlphaFoldDB" id="A0A6P0UGS2"/>
<protein>
    <recommendedName>
        <fullName evidence="3">Bacteriocin</fullName>
    </recommendedName>
</protein>
<reference evidence="1 2" key="1">
    <citation type="submission" date="2020-01" db="EMBL/GenBank/DDBJ databases">
        <title>Leptobacterium flavescens.</title>
        <authorList>
            <person name="Wang G."/>
        </authorList>
    </citation>
    <scope>NUCLEOTIDE SEQUENCE [LARGE SCALE GENOMIC DNA]</scope>
    <source>
        <strain evidence="1 2">KCTC 22160</strain>
    </source>
</reference>
<organism evidence="1 2">
    <name type="scientific">Leptobacterium flavescens</name>
    <dbReference type="NCBI Taxonomy" id="472055"/>
    <lineage>
        <taxon>Bacteria</taxon>
        <taxon>Pseudomonadati</taxon>
        <taxon>Bacteroidota</taxon>
        <taxon>Flavobacteriia</taxon>
        <taxon>Flavobacteriales</taxon>
        <taxon>Flavobacteriaceae</taxon>
        <taxon>Leptobacterium</taxon>
    </lineage>
</organism>
<evidence type="ECO:0000313" key="1">
    <source>
        <dbReference type="EMBL" id="NER12444.1"/>
    </source>
</evidence>
<dbReference type="RefSeq" id="WP_163605468.1">
    <property type="nucleotide sequence ID" value="NZ_JAABOO010000001.1"/>
</dbReference>
<evidence type="ECO:0000313" key="2">
    <source>
        <dbReference type="Proteomes" id="UP000468581"/>
    </source>
</evidence>
<dbReference type="EMBL" id="JAABOO010000001">
    <property type="protein sequence ID" value="NER12444.1"/>
    <property type="molecule type" value="Genomic_DNA"/>
</dbReference>
<name>A0A6P0UGS2_9FLAO</name>